<name>A0A4R3I218_9GAMM</name>
<protein>
    <submittedName>
        <fullName evidence="1">Uncharacterized protein</fullName>
    </submittedName>
</protein>
<reference evidence="1 2" key="1">
    <citation type="submission" date="2019-03" db="EMBL/GenBank/DDBJ databases">
        <title>Genomic Encyclopedia of Archaeal and Bacterial Type Strains, Phase II (KMG-II): from individual species to whole genera.</title>
        <authorList>
            <person name="Goeker M."/>
        </authorList>
    </citation>
    <scope>NUCLEOTIDE SEQUENCE [LARGE SCALE GENOMIC DNA]</scope>
    <source>
        <strain evidence="1 2">DSM 15388</strain>
    </source>
</reference>
<proteinExistence type="predicted"/>
<accession>A0A4R3I218</accession>
<dbReference type="RefSeq" id="WP_132702838.1">
    <property type="nucleotide sequence ID" value="NZ_SLZR01000015.1"/>
</dbReference>
<keyword evidence="2" id="KW-1185">Reference proteome</keyword>
<dbReference type="Proteomes" id="UP000295793">
    <property type="component" value="Unassembled WGS sequence"/>
</dbReference>
<evidence type="ECO:0000313" key="2">
    <source>
        <dbReference type="Proteomes" id="UP000295793"/>
    </source>
</evidence>
<organism evidence="1 2">
    <name type="scientific">Reinekea marinisedimentorum</name>
    <dbReference type="NCBI Taxonomy" id="230495"/>
    <lineage>
        <taxon>Bacteria</taxon>
        <taxon>Pseudomonadati</taxon>
        <taxon>Pseudomonadota</taxon>
        <taxon>Gammaproteobacteria</taxon>
        <taxon>Oceanospirillales</taxon>
        <taxon>Saccharospirillaceae</taxon>
        <taxon>Reinekea</taxon>
    </lineage>
</organism>
<dbReference type="EMBL" id="SLZR01000015">
    <property type="protein sequence ID" value="TCS38781.1"/>
    <property type="molecule type" value="Genomic_DNA"/>
</dbReference>
<comment type="caution">
    <text evidence="1">The sequence shown here is derived from an EMBL/GenBank/DDBJ whole genome shotgun (WGS) entry which is preliminary data.</text>
</comment>
<dbReference type="OrthoDB" id="9820278at2"/>
<dbReference type="AlphaFoldDB" id="A0A4R3I218"/>
<sequence length="324" mass="37176">MSKVNSIKLVGDSTSYLSCFGNADMPNLAFKLADISSEGALLTDPFEYEARESFALSSSSSDQYSHIVAEPEHKWADFIAEQSIENDATYIFAPREDMFPEMHREILKAQVVQKTQYVNFYEQHNRKTGMIRYFEVQTGNWFGGISLIMWQAQKLLQTKDPEDLVSLTQLKGLFDKLSQRTVTYSIMSMTELNSWSHQQIVHDSLIDRIGGTLAKDKWVTHQMSKDDIQIIEKGDLTHLIDQIFITLMMLIERKALAFNRIIISCTHAQLDMLKETLAFQQIDQMQEYWKYRWVHQVPSITSQILTGKSAIHISCANSELVAAE</sequence>
<evidence type="ECO:0000313" key="1">
    <source>
        <dbReference type="EMBL" id="TCS38781.1"/>
    </source>
</evidence>
<gene>
    <name evidence="1" type="ORF">BCF53_11555</name>
</gene>